<gene>
    <name evidence="1" type="ORF">GCM10022380_28620</name>
</gene>
<evidence type="ECO:0000313" key="2">
    <source>
        <dbReference type="Proteomes" id="UP001501624"/>
    </source>
</evidence>
<sequence length="83" mass="9472">MRKAFRGAEGYFLDFRDTVWTPGRDLLSGENPYDPGTYLATYPWALPMSLYMPAWLTLAVPLAPLPYFFRSPFSNCCRSVSPL</sequence>
<dbReference type="Proteomes" id="UP001501624">
    <property type="component" value="Unassembled WGS sequence"/>
</dbReference>
<accession>A0ABP7I3V0</accession>
<protein>
    <submittedName>
        <fullName evidence="1">Uncharacterized protein</fullName>
    </submittedName>
</protein>
<evidence type="ECO:0000313" key="1">
    <source>
        <dbReference type="EMBL" id="GAA3809238.1"/>
    </source>
</evidence>
<keyword evidence="2" id="KW-1185">Reference proteome</keyword>
<organism evidence="1 2">
    <name type="scientific">Amycolatopsis tucumanensis</name>
    <dbReference type="NCBI Taxonomy" id="401106"/>
    <lineage>
        <taxon>Bacteria</taxon>
        <taxon>Bacillati</taxon>
        <taxon>Actinomycetota</taxon>
        <taxon>Actinomycetes</taxon>
        <taxon>Pseudonocardiales</taxon>
        <taxon>Pseudonocardiaceae</taxon>
        <taxon>Amycolatopsis</taxon>
    </lineage>
</organism>
<name>A0ABP7I3V0_9PSEU</name>
<reference evidence="2" key="1">
    <citation type="journal article" date="2019" name="Int. J. Syst. Evol. Microbiol.">
        <title>The Global Catalogue of Microorganisms (GCM) 10K type strain sequencing project: providing services to taxonomists for standard genome sequencing and annotation.</title>
        <authorList>
            <consortium name="The Broad Institute Genomics Platform"/>
            <consortium name="The Broad Institute Genome Sequencing Center for Infectious Disease"/>
            <person name="Wu L."/>
            <person name="Ma J."/>
        </authorList>
    </citation>
    <scope>NUCLEOTIDE SEQUENCE [LARGE SCALE GENOMIC DNA]</scope>
    <source>
        <strain evidence="2">JCM 17017</strain>
    </source>
</reference>
<comment type="caution">
    <text evidence="1">The sequence shown here is derived from an EMBL/GenBank/DDBJ whole genome shotgun (WGS) entry which is preliminary data.</text>
</comment>
<proteinExistence type="predicted"/>
<dbReference type="EMBL" id="BAABCM010000003">
    <property type="protein sequence ID" value="GAA3809238.1"/>
    <property type="molecule type" value="Genomic_DNA"/>
</dbReference>